<evidence type="ECO:0000256" key="2">
    <source>
        <dbReference type="SAM" id="Phobius"/>
    </source>
</evidence>
<dbReference type="AlphaFoldDB" id="A0AAQ3WSS7"/>
<keyword evidence="2" id="KW-0812">Transmembrane</keyword>
<name>A0AAQ3WSS7_PASNO</name>
<gene>
    <name evidence="5" type="ORF">U9M48_020765</name>
</gene>
<evidence type="ECO:0000313" key="6">
    <source>
        <dbReference type="Proteomes" id="UP001341281"/>
    </source>
</evidence>
<feature type="transmembrane region" description="Helical" evidence="2">
    <location>
        <begin position="111"/>
        <end position="129"/>
    </location>
</feature>
<keyword evidence="2" id="KW-1133">Transmembrane helix</keyword>
<sequence length="233" mass="25848">MQFLVVLSLALQVLQLSLAGVRRHTDDKGIWISILWVAYQLADYTTTAQHEHQLVAFWAPFLLLHFGGPDNIAAYELEDSNLWVRSILNMVASAALVLVAVYVLYKHISGGGWTSFSVAAIFMLVVGLVKSFEKTWALRNASLSIIRDSVRAETPDKKSSFFLEYEEPRLWGLKQGGDVAQQEELLKRHAHALFHVCKSAMVDSSVGDEADDPSRSSSHQSDGLLRGFSEKGG</sequence>
<feature type="signal peptide" evidence="3">
    <location>
        <begin position="1"/>
        <end position="19"/>
    </location>
</feature>
<keyword evidence="2" id="KW-0472">Membrane</keyword>
<evidence type="ECO:0000259" key="4">
    <source>
        <dbReference type="Pfam" id="PF13968"/>
    </source>
</evidence>
<dbReference type="InterPro" id="IPR025315">
    <property type="entry name" value="DUF4220"/>
</dbReference>
<dbReference type="EMBL" id="CP144748">
    <property type="protein sequence ID" value="WVZ72280.1"/>
    <property type="molecule type" value="Genomic_DNA"/>
</dbReference>
<reference evidence="5 6" key="1">
    <citation type="submission" date="2024-02" db="EMBL/GenBank/DDBJ databases">
        <title>High-quality chromosome-scale genome assembly of Pensacola bahiagrass (Paspalum notatum Flugge var. saurae).</title>
        <authorList>
            <person name="Vega J.M."/>
            <person name="Podio M."/>
            <person name="Orjuela J."/>
            <person name="Siena L.A."/>
            <person name="Pessino S.C."/>
            <person name="Combes M.C."/>
            <person name="Mariac C."/>
            <person name="Albertini E."/>
            <person name="Pupilli F."/>
            <person name="Ortiz J.P.A."/>
            <person name="Leblanc O."/>
        </authorList>
    </citation>
    <scope>NUCLEOTIDE SEQUENCE [LARGE SCALE GENOMIC DNA]</scope>
    <source>
        <strain evidence="5">R1</strain>
        <tissue evidence="5">Leaf</tissue>
    </source>
</reference>
<organism evidence="5 6">
    <name type="scientific">Paspalum notatum var. saurae</name>
    <dbReference type="NCBI Taxonomy" id="547442"/>
    <lineage>
        <taxon>Eukaryota</taxon>
        <taxon>Viridiplantae</taxon>
        <taxon>Streptophyta</taxon>
        <taxon>Embryophyta</taxon>
        <taxon>Tracheophyta</taxon>
        <taxon>Spermatophyta</taxon>
        <taxon>Magnoliopsida</taxon>
        <taxon>Liliopsida</taxon>
        <taxon>Poales</taxon>
        <taxon>Poaceae</taxon>
        <taxon>PACMAD clade</taxon>
        <taxon>Panicoideae</taxon>
        <taxon>Andropogonodae</taxon>
        <taxon>Paspaleae</taxon>
        <taxon>Paspalinae</taxon>
        <taxon>Paspalum</taxon>
    </lineage>
</organism>
<keyword evidence="6" id="KW-1185">Reference proteome</keyword>
<feature type="region of interest" description="Disordered" evidence="1">
    <location>
        <begin position="206"/>
        <end position="233"/>
    </location>
</feature>
<feature type="domain" description="DUF4220" evidence="4">
    <location>
        <begin position="36"/>
        <end position="210"/>
    </location>
</feature>
<evidence type="ECO:0000256" key="3">
    <source>
        <dbReference type="SAM" id="SignalP"/>
    </source>
</evidence>
<protein>
    <recommendedName>
        <fullName evidence="4">DUF4220 domain-containing protein</fullName>
    </recommendedName>
</protein>
<evidence type="ECO:0000256" key="1">
    <source>
        <dbReference type="SAM" id="MobiDB-lite"/>
    </source>
</evidence>
<keyword evidence="3" id="KW-0732">Signal</keyword>
<accession>A0AAQ3WSS7</accession>
<feature type="transmembrane region" description="Helical" evidence="2">
    <location>
        <begin position="87"/>
        <end position="105"/>
    </location>
</feature>
<feature type="chain" id="PRO_5042965941" description="DUF4220 domain-containing protein" evidence="3">
    <location>
        <begin position="20"/>
        <end position="233"/>
    </location>
</feature>
<dbReference type="Pfam" id="PF13968">
    <property type="entry name" value="DUF4220"/>
    <property type="match status" value="1"/>
</dbReference>
<proteinExistence type="predicted"/>
<evidence type="ECO:0000313" key="5">
    <source>
        <dbReference type="EMBL" id="WVZ72280.1"/>
    </source>
</evidence>
<dbReference type="PANTHER" id="PTHR31325">
    <property type="entry name" value="OS01G0798800 PROTEIN-RELATED"/>
    <property type="match status" value="1"/>
</dbReference>
<dbReference type="Proteomes" id="UP001341281">
    <property type="component" value="Chromosome 04"/>
</dbReference>